<dbReference type="Pfam" id="PF11749">
    <property type="entry name" value="DUF3305"/>
    <property type="match status" value="1"/>
</dbReference>
<protein>
    <submittedName>
        <fullName evidence="1">Uncharacterized protein</fullName>
    </submittedName>
</protein>
<name>X1CK32_9ZZZZ</name>
<accession>X1CK32</accession>
<comment type="caution">
    <text evidence="1">The sequence shown here is derived from an EMBL/GenBank/DDBJ whole genome shotgun (WGS) entry which is preliminary data.</text>
</comment>
<dbReference type="EMBL" id="BART01038836">
    <property type="protein sequence ID" value="GAH08072.1"/>
    <property type="molecule type" value="Genomic_DNA"/>
</dbReference>
<dbReference type="InterPro" id="IPR021736">
    <property type="entry name" value="DUF3305"/>
</dbReference>
<sequence>MNLPKFDELPGYSQPIFVDVIVEKRILEHHRWCQEEWAVIGVICGESAADVRLTKIVESSAGSEQYRWQGFSMQLFADDTESYYCNLMAEKPGW</sequence>
<reference evidence="1" key="1">
    <citation type="journal article" date="2014" name="Front. Microbiol.">
        <title>High frequency of phylogenetically diverse reductive dehalogenase-homologous genes in deep subseafloor sedimentary metagenomes.</title>
        <authorList>
            <person name="Kawai M."/>
            <person name="Futagami T."/>
            <person name="Toyoda A."/>
            <person name="Takaki Y."/>
            <person name="Nishi S."/>
            <person name="Hori S."/>
            <person name="Arai W."/>
            <person name="Tsubouchi T."/>
            <person name="Morono Y."/>
            <person name="Uchiyama I."/>
            <person name="Ito T."/>
            <person name="Fujiyama A."/>
            <person name="Inagaki F."/>
            <person name="Takami H."/>
        </authorList>
    </citation>
    <scope>NUCLEOTIDE SEQUENCE</scope>
    <source>
        <strain evidence="1">Expedition CK06-06</strain>
    </source>
</reference>
<gene>
    <name evidence="1" type="ORF">S01H4_64175</name>
</gene>
<organism evidence="1">
    <name type="scientific">marine sediment metagenome</name>
    <dbReference type="NCBI Taxonomy" id="412755"/>
    <lineage>
        <taxon>unclassified sequences</taxon>
        <taxon>metagenomes</taxon>
        <taxon>ecological metagenomes</taxon>
    </lineage>
</organism>
<proteinExistence type="predicted"/>
<evidence type="ECO:0000313" key="1">
    <source>
        <dbReference type="EMBL" id="GAH08072.1"/>
    </source>
</evidence>
<feature type="non-terminal residue" evidence="1">
    <location>
        <position position="94"/>
    </location>
</feature>
<dbReference type="AlphaFoldDB" id="X1CK32"/>